<evidence type="ECO:0000313" key="1">
    <source>
        <dbReference type="EMBL" id="KAJ9103769.1"/>
    </source>
</evidence>
<reference evidence="1" key="1">
    <citation type="submission" date="2023-04" db="EMBL/GenBank/DDBJ databases">
        <title>Draft Genome sequencing of Naganishia species isolated from polar environments using Oxford Nanopore Technology.</title>
        <authorList>
            <person name="Leo P."/>
            <person name="Venkateswaran K."/>
        </authorList>
    </citation>
    <scope>NUCLEOTIDE SEQUENCE</scope>
    <source>
        <strain evidence="1">MNA-CCFEE 5423</strain>
    </source>
</reference>
<name>A0ACC2VXQ9_9TREE</name>
<organism evidence="1 2">
    <name type="scientific">Naganishia friedmannii</name>
    <dbReference type="NCBI Taxonomy" id="89922"/>
    <lineage>
        <taxon>Eukaryota</taxon>
        <taxon>Fungi</taxon>
        <taxon>Dikarya</taxon>
        <taxon>Basidiomycota</taxon>
        <taxon>Agaricomycotina</taxon>
        <taxon>Tremellomycetes</taxon>
        <taxon>Filobasidiales</taxon>
        <taxon>Filobasidiaceae</taxon>
        <taxon>Naganishia</taxon>
    </lineage>
</organism>
<comment type="caution">
    <text evidence="1">The sequence shown here is derived from an EMBL/GenBank/DDBJ whole genome shotgun (WGS) entry which is preliminary data.</text>
</comment>
<proteinExistence type="predicted"/>
<accession>A0ACC2VXQ9</accession>
<sequence length="124" mass="13143">MNKTSLDGDPLSAYAASNASPLSTTPHLPVFQGPFRPSFDNDKSLQHVDLGDDDLEGRSLLTPFASNGNGVVGTFVEDDDDEDENGQGFEPPTKVEETVMLASIGVVLLFSVAAGLTTVCDWVL</sequence>
<keyword evidence="2" id="KW-1185">Reference proteome</keyword>
<dbReference type="Proteomes" id="UP001227268">
    <property type="component" value="Unassembled WGS sequence"/>
</dbReference>
<dbReference type="EMBL" id="JASBWT010000006">
    <property type="protein sequence ID" value="KAJ9103769.1"/>
    <property type="molecule type" value="Genomic_DNA"/>
</dbReference>
<gene>
    <name evidence="1" type="ORF">QFC21_002231</name>
</gene>
<evidence type="ECO:0000313" key="2">
    <source>
        <dbReference type="Proteomes" id="UP001227268"/>
    </source>
</evidence>
<protein>
    <submittedName>
        <fullName evidence="1">Uncharacterized protein</fullName>
    </submittedName>
</protein>